<organism evidence="15 16">
    <name type="scientific">Cutaneotrichosporon cavernicola</name>
    <dbReference type="NCBI Taxonomy" id="279322"/>
    <lineage>
        <taxon>Eukaryota</taxon>
        <taxon>Fungi</taxon>
        <taxon>Dikarya</taxon>
        <taxon>Basidiomycota</taxon>
        <taxon>Agaricomycotina</taxon>
        <taxon>Tremellomycetes</taxon>
        <taxon>Trichosporonales</taxon>
        <taxon>Trichosporonaceae</taxon>
        <taxon>Cutaneotrichosporon</taxon>
    </lineage>
</organism>
<keyword evidence="11" id="KW-1133">Transmembrane helix</keyword>
<dbReference type="GO" id="GO:0019354">
    <property type="term" value="P:siroheme biosynthetic process"/>
    <property type="evidence" value="ECO:0007669"/>
    <property type="project" value="InterPro"/>
</dbReference>
<dbReference type="Pfam" id="PF14824">
    <property type="entry name" value="Sirohm_synth_M"/>
    <property type="match status" value="1"/>
</dbReference>
<sequence length="750" mass="81241">MGYTTPRWVRLWLALSSIVVLWDVGYCLYRPRSFPGGDLAWIWAPYNMVPYIHVDHLYGWPALQSGDGFTNAQAVMNIVETIFNFISLALGDHPTAPLIALISLVMTASKTDLYFLQEVFCNWCNTGHNPPFRFWTVWVLTNGTWIVVPTIAAVVLTAGLIRELSARPRSQRLDRLDRHGAKSPQEIVAKAEKARDPYPHAIGGAPLPLTFHPRNKPVLVVGSNRLASSRVLTLLEADAVVHVATGRELNQLPEEIQWRVANKEVHYTRVVGGRGEWEAFLREQGIILVAVTDTLIASETPSLETAQAVHGAATALRIPINVSDRPDFSSFTFPSVHRFAGVDGPSNLQVAVSTNGKGCRLAGRIRREIAAKLPANVGGAVDNIGQLRARAKPTISDDDSITPLNKPVSQKGGEDHLRRMRWVHQMSEYYSYDQLAVLSASEMDAVLEGEAPYPLPHHEGGIAKRGRILLVGSGPGHPSLLTVAARHALNNATLILSDKLVPAEIIALIPKATKLHIARKFPGNADNSQNEMMQLALAGAKAGETVVRLKQGDPFVYGRGGEEVLYFREHGFEATVVPGVSSAMAGPLMMGIPVTQRGVADTFVMCTGAGRGGAAVQLPGYQKSKTLAILMGVARIDAVLAALTGPDGPQRDGAVYPSHLPIAIVERASSPDQRVILSTLEHVAGAIQSVDQRPPGMILVGWAAMCLEGKGRVDILDGADEKEAVASWLGGDRFRTREGLPADWSWFPSA</sequence>
<keyword evidence="5" id="KW-0949">S-adenosyl-L-methionine</keyword>
<dbReference type="InterPro" id="IPR036291">
    <property type="entry name" value="NAD(P)-bd_dom_sf"/>
</dbReference>
<dbReference type="Gene3D" id="3.40.1010.10">
    <property type="entry name" value="Cobalt-precorrin-4 Transmethylase, Domain 1"/>
    <property type="match status" value="1"/>
</dbReference>
<dbReference type="Pfam" id="PF00590">
    <property type="entry name" value="TP_methylase"/>
    <property type="match status" value="1"/>
</dbReference>
<evidence type="ECO:0000256" key="5">
    <source>
        <dbReference type="ARBA" id="ARBA00022691"/>
    </source>
</evidence>
<evidence type="ECO:0000256" key="10">
    <source>
        <dbReference type="RuleBase" id="RU003960"/>
    </source>
</evidence>
<dbReference type="GO" id="GO:0032259">
    <property type="term" value="P:methylation"/>
    <property type="evidence" value="ECO:0007669"/>
    <property type="project" value="UniProtKB-KW"/>
</dbReference>
<evidence type="ECO:0000256" key="1">
    <source>
        <dbReference type="ARBA" id="ARBA00012400"/>
    </source>
</evidence>
<dbReference type="InterPro" id="IPR028162">
    <property type="entry name" value="Met8_C"/>
</dbReference>
<keyword evidence="7" id="KW-0520">NAD</keyword>
<feature type="transmembrane region" description="Helical" evidence="11">
    <location>
        <begin position="137"/>
        <end position="161"/>
    </location>
</feature>
<dbReference type="CDD" id="cd11642">
    <property type="entry name" value="SUMT"/>
    <property type="match status" value="1"/>
</dbReference>
<dbReference type="KEGG" id="ccac:CcaHIS019_0204950"/>
<dbReference type="EC" id="1.3.1.76" evidence="1"/>
<gene>
    <name evidence="15" type="primary">MET1</name>
    <name evidence="15" type="ORF">CcaverHIS019_0204950</name>
</gene>
<dbReference type="InterPro" id="IPR000878">
    <property type="entry name" value="4pyrrol_Mease"/>
</dbReference>
<protein>
    <recommendedName>
        <fullName evidence="1">precorrin-2 dehydrogenase</fullName>
        <ecNumber evidence="1">1.3.1.76</ecNumber>
    </recommendedName>
</protein>
<comment type="similarity">
    <text evidence="10">Belongs to the precorrin methyltransferase family.</text>
</comment>
<dbReference type="InterPro" id="IPR003043">
    <property type="entry name" value="Uropor_MeTrfase_CS"/>
</dbReference>
<evidence type="ECO:0000313" key="16">
    <source>
        <dbReference type="Proteomes" id="UP001233271"/>
    </source>
</evidence>
<dbReference type="InterPro" id="IPR006366">
    <property type="entry name" value="CobA/CysG_C"/>
</dbReference>
<dbReference type="GeneID" id="85493004"/>
<evidence type="ECO:0000313" key="15">
    <source>
        <dbReference type="EMBL" id="BEI89133.1"/>
    </source>
</evidence>
<dbReference type="InterPro" id="IPR014777">
    <property type="entry name" value="4pyrrole_Mease_sub1"/>
</dbReference>
<keyword evidence="2" id="KW-0488">Methylation</keyword>
<dbReference type="RefSeq" id="XP_060454399.1">
    <property type="nucleotide sequence ID" value="XM_060597513.1"/>
</dbReference>
<evidence type="ECO:0000259" key="14">
    <source>
        <dbReference type="Pfam" id="PF14824"/>
    </source>
</evidence>
<dbReference type="Gene3D" id="3.40.50.720">
    <property type="entry name" value="NAD(P)-binding Rossmann-like Domain"/>
    <property type="match status" value="1"/>
</dbReference>
<keyword evidence="11" id="KW-0472">Membrane</keyword>
<evidence type="ECO:0000256" key="4">
    <source>
        <dbReference type="ARBA" id="ARBA00022679"/>
    </source>
</evidence>
<dbReference type="InterPro" id="IPR014776">
    <property type="entry name" value="4pyrrole_Mease_sub2"/>
</dbReference>
<reference evidence="15" key="1">
    <citation type="journal article" date="2023" name="BMC Genomics">
        <title>Chromosome-level genome assemblies of Cutaneotrichosporon spp. (Trichosporonales, Basidiomycota) reveal imbalanced evolution between nucleotide sequences and chromosome synteny.</title>
        <authorList>
            <person name="Kobayashi Y."/>
            <person name="Kayamori A."/>
            <person name="Aoki K."/>
            <person name="Shiwa Y."/>
            <person name="Matsutani M."/>
            <person name="Fujita N."/>
            <person name="Sugita T."/>
            <person name="Iwasaki W."/>
            <person name="Tanaka N."/>
            <person name="Takashima M."/>
        </authorList>
    </citation>
    <scope>NUCLEOTIDE SEQUENCE</scope>
    <source>
        <strain evidence="15">HIS019</strain>
    </source>
</reference>
<dbReference type="InterPro" id="IPR050161">
    <property type="entry name" value="Siro_Cobalamin_biosynth"/>
</dbReference>
<evidence type="ECO:0000256" key="3">
    <source>
        <dbReference type="ARBA" id="ARBA00022603"/>
    </source>
</evidence>
<proteinExistence type="inferred from homology"/>
<keyword evidence="6" id="KW-0560">Oxidoreductase</keyword>
<keyword evidence="4 10" id="KW-0808">Transferase</keyword>
<dbReference type="NCBIfam" id="TIGR01469">
    <property type="entry name" value="cobA_cysG_Cterm"/>
    <property type="match status" value="1"/>
</dbReference>
<keyword evidence="8" id="KW-0627">Porphyrin biosynthesis</keyword>
<dbReference type="InterPro" id="IPR028281">
    <property type="entry name" value="Sirohaem_synthase_central"/>
</dbReference>
<evidence type="ECO:0000259" key="13">
    <source>
        <dbReference type="Pfam" id="PF14823"/>
    </source>
</evidence>
<evidence type="ECO:0000256" key="8">
    <source>
        <dbReference type="ARBA" id="ARBA00023244"/>
    </source>
</evidence>
<dbReference type="SUPFAM" id="SSF53790">
    <property type="entry name" value="Tetrapyrrole methylase"/>
    <property type="match status" value="1"/>
</dbReference>
<evidence type="ECO:0000256" key="6">
    <source>
        <dbReference type="ARBA" id="ARBA00023002"/>
    </source>
</evidence>
<feature type="domain" description="Tetrapyrrole methylase" evidence="12">
    <location>
        <begin position="468"/>
        <end position="683"/>
    </location>
</feature>
<evidence type="ECO:0000259" key="12">
    <source>
        <dbReference type="Pfam" id="PF00590"/>
    </source>
</evidence>
<evidence type="ECO:0000256" key="11">
    <source>
        <dbReference type="SAM" id="Phobius"/>
    </source>
</evidence>
<dbReference type="Proteomes" id="UP001233271">
    <property type="component" value="Chromosome 2"/>
</dbReference>
<keyword evidence="16" id="KW-1185">Reference proteome</keyword>
<evidence type="ECO:0000256" key="9">
    <source>
        <dbReference type="ARBA" id="ARBA00035662"/>
    </source>
</evidence>
<dbReference type="SUPFAM" id="SSF51735">
    <property type="entry name" value="NAD(P)-binding Rossmann-fold domains"/>
    <property type="match status" value="1"/>
</dbReference>
<dbReference type="InterPro" id="IPR035996">
    <property type="entry name" value="4pyrrol_Methylase_sf"/>
</dbReference>
<dbReference type="SUPFAM" id="SSF75615">
    <property type="entry name" value="Siroheme synthase middle domains-like"/>
    <property type="match status" value="1"/>
</dbReference>
<dbReference type="EMBL" id="AP028213">
    <property type="protein sequence ID" value="BEI89133.1"/>
    <property type="molecule type" value="Genomic_DNA"/>
</dbReference>
<dbReference type="GO" id="GO:0004851">
    <property type="term" value="F:uroporphyrin-III C-methyltransferase activity"/>
    <property type="evidence" value="ECO:0007669"/>
    <property type="project" value="TreeGrafter"/>
</dbReference>
<dbReference type="PANTHER" id="PTHR45790">
    <property type="entry name" value="SIROHEME SYNTHASE-RELATED"/>
    <property type="match status" value="1"/>
</dbReference>
<name>A0AA48IIG3_9TREE</name>
<accession>A0AA48IIG3</accession>
<dbReference type="PROSITE" id="PS00840">
    <property type="entry name" value="SUMT_2"/>
    <property type="match status" value="1"/>
</dbReference>
<feature type="domain" description="Siroheme biosynthesis protein Met8 C-terminal" evidence="13">
    <location>
        <begin position="374"/>
        <end position="449"/>
    </location>
</feature>
<feature type="domain" description="Siroheme synthase central" evidence="14">
    <location>
        <begin position="347"/>
        <end position="371"/>
    </location>
</feature>
<dbReference type="Pfam" id="PF13241">
    <property type="entry name" value="NAD_binding_7"/>
    <property type="match status" value="1"/>
</dbReference>
<keyword evidence="11" id="KW-0812">Transmembrane</keyword>
<keyword evidence="3 10" id="KW-0489">Methyltransferase</keyword>
<dbReference type="PANTHER" id="PTHR45790:SF6">
    <property type="entry name" value="UROPORPHYRINOGEN-III C-METHYLTRANSFERASE"/>
    <property type="match status" value="1"/>
</dbReference>
<comment type="similarity">
    <text evidence="9">In the N-terminal section; belongs to the precorrin methyltransferase family.</text>
</comment>
<dbReference type="GO" id="GO:0043115">
    <property type="term" value="F:precorrin-2 dehydrogenase activity"/>
    <property type="evidence" value="ECO:0007669"/>
    <property type="project" value="UniProtKB-EC"/>
</dbReference>
<dbReference type="FunFam" id="3.40.1010.10:FF:000006">
    <property type="entry name" value="Siroheme synthase, putative"/>
    <property type="match status" value="1"/>
</dbReference>
<evidence type="ECO:0000256" key="2">
    <source>
        <dbReference type="ARBA" id="ARBA00022481"/>
    </source>
</evidence>
<dbReference type="AlphaFoldDB" id="A0AA48IIG3"/>
<dbReference type="Pfam" id="PF14823">
    <property type="entry name" value="Sirohm_synth_C"/>
    <property type="match status" value="1"/>
</dbReference>
<evidence type="ECO:0000256" key="7">
    <source>
        <dbReference type="ARBA" id="ARBA00023027"/>
    </source>
</evidence>
<dbReference type="Gene3D" id="3.30.950.10">
    <property type="entry name" value="Methyltransferase, Cobalt-precorrin-4 Transmethylase, Domain 2"/>
    <property type="match status" value="1"/>
</dbReference>